<comment type="caution">
    <text evidence="3">The sequence shown here is derived from an EMBL/GenBank/DDBJ whole genome shotgun (WGS) entry which is preliminary data.</text>
</comment>
<reference evidence="3 4" key="1">
    <citation type="submission" date="2020-08" db="EMBL/GenBank/DDBJ databases">
        <title>Genomic Encyclopedia of Type Strains, Phase IV (KMG-IV): sequencing the most valuable type-strain genomes for metagenomic binning, comparative biology and taxonomic classification.</title>
        <authorList>
            <person name="Goeker M."/>
        </authorList>
    </citation>
    <scope>NUCLEOTIDE SEQUENCE [LARGE SCALE GENOMIC DNA]</scope>
    <source>
        <strain evidence="3 4">DSM 101535</strain>
    </source>
</reference>
<proteinExistence type="inferred from homology"/>
<evidence type="ECO:0000259" key="2">
    <source>
        <dbReference type="Pfam" id="PF01337"/>
    </source>
</evidence>
<gene>
    <name evidence="3" type="ORF">FHS97_000653</name>
</gene>
<accession>A0ABR6N1S9</accession>
<dbReference type="InterPro" id="IPR000468">
    <property type="entry name" value="Barstar"/>
</dbReference>
<keyword evidence="4" id="KW-1185">Reference proteome</keyword>
<dbReference type="EMBL" id="JACIJN010000002">
    <property type="protein sequence ID" value="MBB5724745.1"/>
    <property type="molecule type" value="Genomic_DNA"/>
</dbReference>
<evidence type="ECO:0000256" key="1">
    <source>
        <dbReference type="ARBA" id="ARBA00006845"/>
    </source>
</evidence>
<name>A0ABR6N1S9_9SPHN</name>
<dbReference type="Proteomes" id="UP000560131">
    <property type="component" value="Unassembled WGS sequence"/>
</dbReference>
<dbReference type="RefSeq" id="WP_184033199.1">
    <property type="nucleotide sequence ID" value="NZ_BAABAR010000007.1"/>
</dbReference>
<comment type="similarity">
    <text evidence="1">Belongs to the barstar family.</text>
</comment>
<dbReference type="Gene3D" id="3.30.370.10">
    <property type="entry name" value="Barstar-like"/>
    <property type="match status" value="1"/>
</dbReference>
<feature type="domain" description="Barstar (barnase inhibitor)" evidence="2">
    <location>
        <begin position="6"/>
        <end position="88"/>
    </location>
</feature>
<evidence type="ECO:0000313" key="4">
    <source>
        <dbReference type="Proteomes" id="UP000560131"/>
    </source>
</evidence>
<dbReference type="InterPro" id="IPR035905">
    <property type="entry name" value="Barstar-like_sf"/>
</dbReference>
<evidence type="ECO:0000313" key="3">
    <source>
        <dbReference type="EMBL" id="MBB5724745.1"/>
    </source>
</evidence>
<sequence>MARLSLIRLDARGWQRREDFWAALLPALGAPDWHGPNLDALYDGLVAGENRVCPPLTVEIVVSTPFPVPLTTYLDRVRNVFADAARDTGLPIELRFV</sequence>
<organism evidence="3 4">
    <name type="scientific">Sphingomonas endophytica</name>
    <dbReference type="NCBI Taxonomy" id="869719"/>
    <lineage>
        <taxon>Bacteria</taxon>
        <taxon>Pseudomonadati</taxon>
        <taxon>Pseudomonadota</taxon>
        <taxon>Alphaproteobacteria</taxon>
        <taxon>Sphingomonadales</taxon>
        <taxon>Sphingomonadaceae</taxon>
        <taxon>Sphingomonas</taxon>
    </lineage>
</organism>
<dbReference type="Pfam" id="PF01337">
    <property type="entry name" value="Barstar"/>
    <property type="match status" value="1"/>
</dbReference>
<dbReference type="SUPFAM" id="SSF52038">
    <property type="entry name" value="Barstar-related"/>
    <property type="match status" value="1"/>
</dbReference>
<protein>
    <submittedName>
        <fullName evidence="3">RNAse (Barnase) inhibitor barstar</fullName>
    </submittedName>
</protein>